<feature type="transmembrane region" description="Helical" evidence="1">
    <location>
        <begin position="17"/>
        <end position="37"/>
    </location>
</feature>
<keyword evidence="3" id="KW-1185">Reference proteome</keyword>
<comment type="caution">
    <text evidence="2">The sequence shown here is derived from an EMBL/GenBank/DDBJ whole genome shotgun (WGS) entry which is preliminary data.</text>
</comment>
<evidence type="ECO:0000313" key="2">
    <source>
        <dbReference type="EMBL" id="MFF4779065.1"/>
    </source>
</evidence>
<reference evidence="2 3" key="1">
    <citation type="submission" date="2024-10" db="EMBL/GenBank/DDBJ databases">
        <title>The Natural Products Discovery Center: Release of the First 8490 Sequenced Strains for Exploring Actinobacteria Biosynthetic Diversity.</title>
        <authorList>
            <person name="Kalkreuter E."/>
            <person name="Kautsar S.A."/>
            <person name="Yang D."/>
            <person name="Bader C.D."/>
            <person name="Teijaro C.N."/>
            <person name="Fluegel L."/>
            <person name="Davis C.M."/>
            <person name="Simpson J.R."/>
            <person name="Lauterbach L."/>
            <person name="Steele A.D."/>
            <person name="Gui C."/>
            <person name="Meng S."/>
            <person name="Li G."/>
            <person name="Viehrig K."/>
            <person name="Ye F."/>
            <person name="Su P."/>
            <person name="Kiefer A.F."/>
            <person name="Nichols A."/>
            <person name="Cepeda A.J."/>
            <person name="Yan W."/>
            <person name="Fan B."/>
            <person name="Jiang Y."/>
            <person name="Adhikari A."/>
            <person name="Zheng C.-J."/>
            <person name="Schuster L."/>
            <person name="Cowan T.M."/>
            <person name="Smanski M.J."/>
            <person name="Chevrette M.G."/>
            <person name="De Carvalho L.P.S."/>
            <person name="Shen B."/>
        </authorList>
    </citation>
    <scope>NUCLEOTIDE SEQUENCE [LARGE SCALE GENOMIC DNA]</scope>
    <source>
        <strain evidence="2 3">NPDC001281</strain>
    </source>
</reference>
<accession>A0ABW6VIL8</accession>
<name>A0ABW6VIL8_MICFU</name>
<organism evidence="2 3">
    <name type="scientific">Microtetraspora fusca</name>
    <dbReference type="NCBI Taxonomy" id="1997"/>
    <lineage>
        <taxon>Bacteria</taxon>
        <taxon>Bacillati</taxon>
        <taxon>Actinomycetota</taxon>
        <taxon>Actinomycetes</taxon>
        <taxon>Streptosporangiales</taxon>
        <taxon>Streptosporangiaceae</taxon>
        <taxon>Microtetraspora</taxon>
    </lineage>
</organism>
<keyword evidence="1" id="KW-1133">Transmembrane helix</keyword>
<dbReference type="RefSeq" id="WP_387347738.1">
    <property type="nucleotide sequence ID" value="NZ_JBIAXI010000042.1"/>
</dbReference>
<evidence type="ECO:0000313" key="3">
    <source>
        <dbReference type="Proteomes" id="UP001602119"/>
    </source>
</evidence>
<proteinExistence type="predicted"/>
<sequence>MGPRTALPSPRAGRGPAAALVIGGLAAWFGVTVISQHPQQIFDRFRRYDYTGLLIGNWRFFAPEPAQHDFHILHRVLTADDVQSPWAETTHIPKRTWRQMVWFPERRQDKAVFDVCAELIVSFAQPKLDITKVPAYQVLCDRVELVVREEYRSKPTPKGFQFVIARSAGYDESEDPDYLLISQFIPLQEDHRHE</sequence>
<gene>
    <name evidence="2" type="ORF">ACFY05_40225</name>
</gene>
<dbReference type="EMBL" id="JBIAXI010000042">
    <property type="protein sequence ID" value="MFF4779065.1"/>
    <property type="molecule type" value="Genomic_DNA"/>
</dbReference>
<keyword evidence="1" id="KW-0812">Transmembrane</keyword>
<evidence type="ECO:0000256" key="1">
    <source>
        <dbReference type="SAM" id="Phobius"/>
    </source>
</evidence>
<keyword evidence="1" id="KW-0472">Membrane</keyword>
<dbReference type="Proteomes" id="UP001602119">
    <property type="component" value="Unassembled WGS sequence"/>
</dbReference>
<protein>
    <submittedName>
        <fullName evidence="2">Uncharacterized protein</fullName>
    </submittedName>
</protein>